<name>A0A6C0B6E9_9ZZZZ</name>
<protein>
    <submittedName>
        <fullName evidence="1">Uncharacterized protein</fullName>
    </submittedName>
</protein>
<reference evidence="1" key="1">
    <citation type="journal article" date="2020" name="Nature">
        <title>Giant virus diversity and host interactions through global metagenomics.</title>
        <authorList>
            <person name="Schulz F."/>
            <person name="Roux S."/>
            <person name="Paez-Espino D."/>
            <person name="Jungbluth S."/>
            <person name="Walsh D.A."/>
            <person name="Denef V.J."/>
            <person name="McMahon K.D."/>
            <person name="Konstantinidis K.T."/>
            <person name="Eloe-Fadrosh E.A."/>
            <person name="Kyrpides N.C."/>
            <person name="Woyke T."/>
        </authorList>
    </citation>
    <scope>NUCLEOTIDE SEQUENCE</scope>
    <source>
        <strain evidence="1">GVMAG-M-3300010157-4</strain>
    </source>
</reference>
<dbReference type="AlphaFoldDB" id="A0A6C0B6E9"/>
<organism evidence="1">
    <name type="scientific">viral metagenome</name>
    <dbReference type="NCBI Taxonomy" id="1070528"/>
    <lineage>
        <taxon>unclassified sequences</taxon>
        <taxon>metagenomes</taxon>
        <taxon>organismal metagenomes</taxon>
    </lineage>
</organism>
<dbReference type="EMBL" id="MN739084">
    <property type="protein sequence ID" value="QHS87630.1"/>
    <property type="molecule type" value="Genomic_DNA"/>
</dbReference>
<sequence>MAHDLPHYHLGVFYRHANTCFEIPSPLFRDDCLERDVCAATVGDVRDYVRDRCFGDDPDPVF</sequence>
<proteinExistence type="predicted"/>
<evidence type="ECO:0000313" key="1">
    <source>
        <dbReference type="EMBL" id="QHS87630.1"/>
    </source>
</evidence>
<accession>A0A6C0B6E9</accession>